<organism evidence="1 2">
    <name type="scientific">Smittium mucronatum</name>
    <dbReference type="NCBI Taxonomy" id="133383"/>
    <lineage>
        <taxon>Eukaryota</taxon>
        <taxon>Fungi</taxon>
        <taxon>Fungi incertae sedis</taxon>
        <taxon>Zoopagomycota</taxon>
        <taxon>Kickxellomycotina</taxon>
        <taxon>Harpellomycetes</taxon>
        <taxon>Harpellales</taxon>
        <taxon>Legeriomycetaceae</taxon>
        <taxon>Smittium</taxon>
    </lineage>
</organism>
<sequence>MFGKKSYSAVPDETKNIITSDKMISHISKGEESNDLGINLVFYNLFADSLTQITKAFNNLSSKIKRTKFWFRAS</sequence>
<comment type="caution">
    <text evidence="1">The sequence shown here is derived from an EMBL/GenBank/DDBJ whole genome shotgun (WGS) entry which is preliminary data.</text>
</comment>
<evidence type="ECO:0000313" key="2">
    <source>
        <dbReference type="Proteomes" id="UP000187455"/>
    </source>
</evidence>
<evidence type="ECO:0000313" key="1">
    <source>
        <dbReference type="EMBL" id="OLY82791.1"/>
    </source>
</evidence>
<dbReference type="AlphaFoldDB" id="A0A1R0H0Y4"/>
<reference evidence="1 2" key="1">
    <citation type="journal article" date="2016" name="Mol. Biol. Evol.">
        <title>Genome-Wide Survey of Gut Fungi (Harpellales) Reveals the First Horizontally Transferred Ubiquitin Gene from a Mosquito Host.</title>
        <authorList>
            <person name="Wang Y."/>
            <person name="White M.M."/>
            <person name="Kvist S."/>
            <person name="Moncalvo J.M."/>
        </authorList>
    </citation>
    <scope>NUCLEOTIDE SEQUENCE [LARGE SCALE GENOMIC DNA]</scope>
    <source>
        <strain evidence="1 2">ALG-7-W6</strain>
    </source>
</reference>
<accession>A0A1R0H0Y4</accession>
<keyword evidence="2" id="KW-1185">Reference proteome</keyword>
<protein>
    <submittedName>
        <fullName evidence="1">Uncharacterized protein</fullName>
    </submittedName>
</protein>
<dbReference type="EMBL" id="LSSL01001238">
    <property type="protein sequence ID" value="OLY82791.1"/>
    <property type="molecule type" value="Genomic_DNA"/>
</dbReference>
<gene>
    <name evidence="1" type="ORF">AYI68_g3080</name>
</gene>
<proteinExistence type="predicted"/>
<name>A0A1R0H0Y4_9FUNG</name>
<dbReference type="Proteomes" id="UP000187455">
    <property type="component" value="Unassembled WGS sequence"/>
</dbReference>